<name>A0ABU1SAM0_9MICO</name>
<dbReference type="InterPro" id="IPR036291">
    <property type="entry name" value="NAD(P)-bd_dom_sf"/>
</dbReference>
<evidence type="ECO:0000259" key="2">
    <source>
        <dbReference type="SMART" id="SM00822"/>
    </source>
</evidence>
<dbReference type="NCBIfam" id="NF009466">
    <property type="entry name" value="PRK12826.1-2"/>
    <property type="match status" value="1"/>
</dbReference>
<organism evidence="3 4">
    <name type="scientific">Microbacterium resistens</name>
    <dbReference type="NCBI Taxonomy" id="156977"/>
    <lineage>
        <taxon>Bacteria</taxon>
        <taxon>Bacillati</taxon>
        <taxon>Actinomycetota</taxon>
        <taxon>Actinomycetes</taxon>
        <taxon>Micrococcales</taxon>
        <taxon>Microbacteriaceae</taxon>
        <taxon>Microbacterium</taxon>
    </lineage>
</organism>
<gene>
    <name evidence="3" type="ORF">J2Y69_001209</name>
</gene>
<dbReference type="GO" id="GO:0004316">
    <property type="term" value="F:3-oxoacyl-[acyl-carrier-protein] reductase (NADPH) activity"/>
    <property type="evidence" value="ECO:0007669"/>
    <property type="project" value="UniProtKB-EC"/>
</dbReference>
<reference evidence="3 4" key="1">
    <citation type="submission" date="2023-07" db="EMBL/GenBank/DDBJ databases">
        <title>Sorghum-associated microbial communities from plants grown in Nebraska, USA.</title>
        <authorList>
            <person name="Schachtman D."/>
        </authorList>
    </citation>
    <scope>NUCLEOTIDE SEQUENCE [LARGE SCALE GENOMIC DNA]</scope>
    <source>
        <strain evidence="3 4">2980</strain>
    </source>
</reference>
<dbReference type="PROSITE" id="PS00061">
    <property type="entry name" value="ADH_SHORT"/>
    <property type="match status" value="1"/>
</dbReference>
<sequence>MTDPHPGTRTALVTGGAQGIGAAIATRLAADGYRVAVLDLNAQGAAEAAAEITRAGGTARPYVADVTDPGSVEDAHRSIVDELGAPSVLVNNAGVTRDNLLFRMTEDDWDTVMGVHLRGAFLLSRIAHSHMREIGWGRIVNLSSTSAGGNRGQANYSAAKAGIVGLTLTLAKELGRFGITANCVAPGFIDTAMLRATADRLGVAFDDFTAANVDRIPVRRIGSVEDVADAVSFLASERASYITGETIHVSGGFRE</sequence>
<dbReference type="EMBL" id="JAVDUM010000004">
    <property type="protein sequence ID" value="MDR6866616.1"/>
    <property type="molecule type" value="Genomic_DNA"/>
</dbReference>
<dbReference type="PANTHER" id="PTHR42879:SF2">
    <property type="entry name" value="3-OXOACYL-[ACYL-CARRIER-PROTEIN] REDUCTASE FABG"/>
    <property type="match status" value="1"/>
</dbReference>
<dbReference type="InterPro" id="IPR020904">
    <property type="entry name" value="Sc_DH/Rdtase_CS"/>
</dbReference>
<dbReference type="EC" id="1.1.1.100" evidence="3"/>
<dbReference type="PRINTS" id="PR00080">
    <property type="entry name" value="SDRFAMILY"/>
</dbReference>
<comment type="similarity">
    <text evidence="1">Belongs to the short-chain dehydrogenases/reductases (SDR) family.</text>
</comment>
<evidence type="ECO:0000313" key="3">
    <source>
        <dbReference type="EMBL" id="MDR6866616.1"/>
    </source>
</evidence>
<feature type="domain" description="Ketoreductase" evidence="2">
    <location>
        <begin position="9"/>
        <end position="187"/>
    </location>
</feature>
<protein>
    <submittedName>
        <fullName evidence="3">3-oxoacyl-[acyl-carrier protein] reductase</fullName>
        <ecNumber evidence="3">1.1.1.100</ecNumber>
    </submittedName>
</protein>
<dbReference type="Pfam" id="PF13561">
    <property type="entry name" value="adh_short_C2"/>
    <property type="match status" value="1"/>
</dbReference>
<proteinExistence type="inferred from homology"/>
<dbReference type="PRINTS" id="PR00081">
    <property type="entry name" value="GDHRDH"/>
</dbReference>
<dbReference type="InterPro" id="IPR057326">
    <property type="entry name" value="KR_dom"/>
</dbReference>
<dbReference type="RefSeq" id="WP_310018593.1">
    <property type="nucleotide sequence ID" value="NZ_JAVDUM010000004.1"/>
</dbReference>
<dbReference type="InterPro" id="IPR050259">
    <property type="entry name" value="SDR"/>
</dbReference>
<evidence type="ECO:0000313" key="4">
    <source>
        <dbReference type="Proteomes" id="UP001259347"/>
    </source>
</evidence>
<accession>A0ABU1SAM0</accession>
<keyword evidence="3" id="KW-0560">Oxidoreductase</keyword>
<dbReference type="InterPro" id="IPR002347">
    <property type="entry name" value="SDR_fam"/>
</dbReference>
<dbReference type="SUPFAM" id="SSF51735">
    <property type="entry name" value="NAD(P)-binding Rossmann-fold domains"/>
    <property type="match status" value="1"/>
</dbReference>
<keyword evidence="4" id="KW-1185">Reference proteome</keyword>
<comment type="caution">
    <text evidence="3">The sequence shown here is derived from an EMBL/GenBank/DDBJ whole genome shotgun (WGS) entry which is preliminary data.</text>
</comment>
<dbReference type="Proteomes" id="UP001259347">
    <property type="component" value="Unassembled WGS sequence"/>
</dbReference>
<dbReference type="PANTHER" id="PTHR42879">
    <property type="entry name" value="3-OXOACYL-(ACYL-CARRIER-PROTEIN) REDUCTASE"/>
    <property type="match status" value="1"/>
</dbReference>
<dbReference type="Gene3D" id="3.40.50.720">
    <property type="entry name" value="NAD(P)-binding Rossmann-like Domain"/>
    <property type="match status" value="1"/>
</dbReference>
<dbReference type="SMART" id="SM00822">
    <property type="entry name" value="PKS_KR"/>
    <property type="match status" value="1"/>
</dbReference>
<evidence type="ECO:0000256" key="1">
    <source>
        <dbReference type="ARBA" id="ARBA00006484"/>
    </source>
</evidence>